<sequence length="274" mass="29205">MRIARFTTGGDPQYGVIAGELDQFGQPEEDAQILVLAGDPLYVGLKPSDQAVAFKDAKLLAPVIPRSKVVAIGKNYADHVAEMKGVTGGEAPEEPLFFLKPNTSVIGPGDAIVYPPQTENLHFEGELAVVIGRICKDVPAEKAADVIFGYTLANDVSARDLQVKDKQWSRAKGFDTFCPLGPWIETELTLDEIKAGIDLKTYLQGDLKQDGSTADLIFDIPRIIAHVSAAMTLLPGDVILTGTPAGVGPMEPGDEVEVASPRLGALTNPVTKKS</sequence>
<evidence type="ECO:0000259" key="2">
    <source>
        <dbReference type="Pfam" id="PF01557"/>
    </source>
</evidence>
<dbReference type="Pfam" id="PF01557">
    <property type="entry name" value="FAA_hydrolase"/>
    <property type="match status" value="1"/>
</dbReference>
<proteinExistence type="predicted"/>
<dbReference type="FunFam" id="3.90.850.10:FF:000002">
    <property type="entry name" value="2-hydroxyhepta-2,4-diene-1,7-dioate isomerase"/>
    <property type="match status" value="1"/>
</dbReference>
<dbReference type="GO" id="GO:0019752">
    <property type="term" value="P:carboxylic acid metabolic process"/>
    <property type="evidence" value="ECO:0007669"/>
    <property type="project" value="UniProtKB-ARBA"/>
</dbReference>
<dbReference type="GO" id="GO:0016853">
    <property type="term" value="F:isomerase activity"/>
    <property type="evidence" value="ECO:0007669"/>
    <property type="project" value="UniProtKB-ARBA"/>
</dbReference>
<dbReference type="Gene3D" id="2.30.30.370">
    <property type="entry name" value="FAH"/>
    <property type="match status" value="1"/>
</dbReference>
<dbReference type="PANTHER" id="PTHR11820:SF7">
    <property type="entry name" value="ACYLPYRUVASE FAHD1, MITOCHONDRIAL"/>
    <property type="match status" value="1"/>
</dbReference>
<organism evidence="4 5">
    <name type="scientific">Nocardioides terrae</name>
    <dbReference type="NCBI Taxonomy" id="574651"/>
    <lineage>
        <taxon>Bacteria</taxon>
        <taxon>Bacillati</taxon>
        <taxon>Actinomycetota</taxon>
        <taxon>Actinomycetes</taxon>
        <taxon>Propionibacteriales</taxon>
        <taxon>Nocardioidaceae</taxon>
        <taxon>Nocardioides</taxon>
    </lineage>
</organism>
<name>A0A1I1IY49_9ACTN</name>
<dbReference type="OrthoDB" id="9805307at2"/>
<feature type="domain" description="Rv2993c-like N-terminal" evidence="3">
    <location>
        <begin position="1"/>
        <end position="62"/>
    </location>
</feature>
<dbReference type="SUPFAM" id="SSF56529">
    <property type="entry name" value="FAH"/>
    <property type="match status" value="1"/>
</dbReference>
<dbReference type="Gene3D" id="3.90.850.10">
    <property type="entry name" value="Fumarylacetoacetase-like, C-terminal domain"/>
    <property type="match status" value="1"/>
</dbReference>
<dbReference type="Proteomes" id="UP000198832">
    <property type="component" value="Unassembled WGS sequence"/>
</dbReference>
<dbReference type="PANTHER" id="PTHR11820">
    <property type="entry name" value="ACYLPYRUVASE"/>
    <property type="match status" value="1"/>
</dbReference>
<dbReference type="STRING" id="574651.SAMN04487968_106114"/>
<gene>
    <name evidence="4" type="ORF">SAMN04487968_106114</name>
</gene>
<dbReference type="GO" id="GO:0018773">
    <property type="term" value="F:acetylpyruvate hydrolase activity"/>
    <property type="evidence" value="ECO:0007669"/>
    <property type="project" value="TreeGrafter"/>
</dbReference>
<evidence type="ECO:0000313" key="5">
    <source>
        <dbReference type="Proteomes" id="UP000198832"/>
    </source>
</evidence>
<dbReference type="InterPro" id="IPR036663">
    <property type="entry name" value="Fumarylacetoacetase_C_sf"/>
</dbReference>
<feature type="domain" description="Fumarylacetoacetase-like C-terminal" evidence="2">
    <location>
        <begin position="68"/>
        <end position="270"/>
    </location>
</feature>
<dbReference type="GO" id="GO:0046872">
    <property type="term" value="F:metal ion binding"/>
    <property type="evidence" value="ECO:0007669"/>
    <property type="project" value="UniProtKB-KW"/>
</dbReference>
<accession>A0A1I1IY49</accession>
<dbReference type="EMBL" id="FOLB01000006">
    <property type="protein sequence ID" value="SFC41174.1"/>
    <property type="molecule type" value="Genomic_DNA"/>
</dbReference>
<dbReference type="InterPro" id="IPR018833">
    <property type="entry name" value="Rv2993c-like_N"/>
</dbReference>
<dbReference type="InterPro" id="IPR011234">
    <property type="entry name" value="Fumarylacetoacetase-like_C"/>
</dbReference>
<reference evidence="4 5" key="1">
    <citation type="submission" date="2016-10" db="EMBL/GenBank/DDBJ databases">
        <authorList>
            <person name="de Groot N.N."/>
        </authorList>
    </citation>
    <scope>NUCLEOTIDE SEQUENCE [LARGE SCALE GENOMIC DNA]</scope>
    <source>
        <strain evidence="4 5">CGMCC 1.7056</strain>
    </source>
</reference>
<evidence type="ECO:0000256" key="1">
    <source>
        <dbReference type="ARBA" id="ARBA00022723"/>
    </source>
</evidence>
<dbReference type="Pfam" id="PF10370">
    <property type="entry name" value="Rv2993c-like_N"/>
    <property type="match status" value="1"/>
</dbReference>
<evidence type="ECO:0000313" key="4">
    <source>
        <dbReference type="EMBL" id="SFC41174.1"/>
    </source>
</evidence>
<protein>
    <submittedName>
        <fullName evidence="4">2-keto-4-pentenoate hydratase/2-oxohepta-3-ene-1,7-dioic acid hydratase (Catechol pathway)</fullName>
    </submittedName>
</protein>
<keyword evidence="1" id="KW-0479">Metal-binding</keyword>
<dbReference type="AlphaFoldDB" id="A0A1I1IY49"/>
<dbReference type="RefSeq" id="WP_091123086.1">
    <property type="nucleotide sequence ID" value="NZ_FOLB01000006.1"/>
</dbReference>
<evidence type="ECO:0000259" key="3">
    <source>
        <dbReference type="Pfam" id="PF10370"/>
    </source>
</evidence>
<keyword evidence="5" id="KW-1185">Reference proteome</keyword>